<gene>
    <name evidence="2" type="ORF">NA57DRAFT_71237</name>
</gene>
<feature type="transmembrane region" description="Helical" evidence="1">
    <location>
        <begin position="294"/>
        <end position="316"/>
    </location>
</feature>
<proteinExistence type="predicted"/>
<dbReference type="AlphaFoldDB" id="A0A9P4MBV6"/>
<keyword evidence="1" id="KW-0472">Membrane</keyword>
<evidence type="ECO:0008006" key="4">
    <source>
        <dbReference type="Google" id="ProtNLM"/>
    </source>
</evidence>
<evidence type="ECO:0000256" key="1">
    <source>
        <dbReference type="SAM" id="Phobius"/>
    </source>
</evidence>
<dbReference type="OrthoDB" id="2603at2759"/>
<dbReference type="Proteomes" id="UP000799772">
    <property type="component" value="Unassembled WGS sequence"/>
</dbReference>
<feature type="transmembrane region" description="Helical" evidence="1">
    <location>
        <begin position="367"/>
        <end position="386"/>
    </location>
</feature>
<protein>
    <recommendedName>
        <fullName evidence="4">Integral membrane protein</fullName>
    </recommendedName>
</protein>
<accession>A0A9P4MBV6</accession>
<feature type="transmembrane region" description="Helical" evidence="1">
    <location>
        <begin position="148"/>
        <end position="172"/>
    </location>
</feature>
<name>A0A9P4MBV6_9PEZI</name>
<sequence length="399" mass="44721">MARNRIFKSRPAPFANRDDVQVKDGKIYGPLGLFNPTRARFARVVTADEAGQTPASQVQYEWRSRDNRKGRHALIIPAGATGDHLPRPTSRPSAVLQGIGRMFTTFPWWDVSFLVAFFFSVGCAIFIVCGLFYWLPLVAPSSEFPDEVATAGGVTSFIGGTLFQIGAIFLVIEAVNENQTGCFGWELQRVLSKHGSKSESASLQYRPEKDSCQHSQACHQGLLTATPGSKVSDARVHRKWTWWPTWHELRTHYFHEIGFVSSFVEFVGATIFWVNTILSLPGAFNHLSQGVLWGLYWLTYLVGGVFFIIASGLYLLETQPNWYTPAPHLLGWHIGFWNMIGSVGWTLAASLGYCNLSGCEYQSDLTLIWASVAFLIGSLLLWYEALNKYPVERERAHKS</sequence>
<keyword evidence="3" id="KW-1185">Reference proteome</keyword>
<comment type="caution">
    <text evidence="2">The sequence shown here is derived from an EMBL/GenBank/DDBJ whole genome shotgun (WGS) entry which is preliminary data.</text>
</comment>
<reference evidence="2" key="1">
    <citation type="journal article" date="2020" name="Stud. Mycol.">
        <title>101 Dothideomycetes genomes: a test case for predicting lifestyles and emergence of pathogens.</title>
        <authorList>
            <person name="Haridas S."/>
            <person name="Albert R."/>
            <person name="Binder M."/>
            <person name="Bloem J."/>
            <person name="Labutti K."/>
            <person name="Salamov A."/>
            <person name="Andreopoulos B."/>
            <person name="Baker S."/>
            <person name="Barry K."/>
            <person name="Bills G."/>
            <person name="Bluhm B."/>
            <person name="Cannon C."/>
            <person name="Castanera R."/>
            <person name="Culley D."/>
            <person name="Daum C."/>
            <person name="Ezra D."/>
            <person name="Gonzalez J."/>
            <person name="Henrissat B."/>
            <person name="Kuo A."/>
            <person name="Liang C."/>
            <person name="Lipzen A."/>
            <person name="Lutzoni F."/>
            <person name="Magnuson J."/>
            <person name="Mondo S."/>
            <person name="Nolan M."/>
            <person name="Ohm R."/>
            <person name="Pangilinan J."/>
            <person name="Park H.-J."/>
            <person name="Ramirez L."/>
            <person name="Alfaro M."/>
            <person name="Sun H."/>
            <person name="Tritt A."/>
            <person name="Yoshinaga Y."/>
            <person name="Zwiers L.-H."/>
            <person name="Turgeon B."/>
            <person name="Goodwin S."/>
            <person name="Spatafora J."/>
            <person name="Crous P."/>
            <person name="Grigoriev I."/>
        </authorList>
    </citation>
    <scope>NUCLEOTIDE SEQUENCE</scope>
    <source>
        <strain evidence="2">CBS 133067</strain>
    </source>
</reference>
<evidence type="ECO:0000313" key="2">
    <source>
        <dbReference type="EMBL" id="KAF2105041.1"/>
    </source>
</evidence>
<evidence type="ECO:0000313" key="3">
    <source>
        <dbReference type="Proteomes" id="UP000799772"/>
    </source>
</evidence>
<organism evidence="2 3">
    <name type="scientific">Rhizodiscina lignyota</name>
    <dbReference type="NCBI Taxonomy" id="1504668"/>
    <lineage>
        <taxon>Eukaryota</taxon>
        <taxon>Fungi</taxon>
        <taxon>Dikarya</taxon>
        <taxon>Ascomycota</taxon>
        <taxon>Pezizomycotina</taxon>
        <taxon>Dothideomycetes</taxon>
        <taxon>Pleosporomycetidae</taxon>
        <taxon>Aulographales</taxon>
        <taxon>Rhizodiscinaceae</taxon>
        <taxon>Rhizodiscina</taxon>
    </lineage>
</organism>
<feature type="transmembrane region" description="Helical" evidence="1">
    <location>
        <begin position="328"/>
        <end position="347"/>
    </location>
</feature>
<feature type="transmembrane region" description="Helical" evidence="1">
    <location>
        <begin position="111"/>
        <end position="136"/>
    </location>
</feature>
<keyword evidence="1" id="KW-1133">Transmembrane helix</keyword>
<dbReference type="EMBL" id="ML978121">
    <property type="protein sequence ID" value="KAF2105041.1"/>
    <property type="molecule type" value="Genomic_DNA"/>
</dbReference>
<feature type="transmembrane region" description="Helical" evidence="1">
    <location>
        <begin position="253"/>
        <end position="274"/>
    </location>
</feature>
<keyword evidence="1" id="KW-0812">Transmembrane</keyword>